<feature type="compositionally biased region" description="Gly residues" evidence="5">
    <location>
        <begin position="514"/>
        <end position="529"/>
    </location>
</feature>
<feature type="compositionally biased region" description="Low complexity" evidence="5">
    <location>
        <begin position="317"/>
        <end position="340"/>
    </location>
</feature>
<sequence length="567" mass="59803">MASGYNLEPQTNAKVILKTTHGDLDIELWAVQTPLTSRNFLQLCLDGYYTDTVFHRLVTDFILQGGDPTGTGHGGEAIYDGGLFADEFHTRLRFNRRGLVGMANSGRKNDNGSQFFLTLGDTKELTGRNTMFGKIVGDTLYNLVRMGQGECEEGTERPVYPVKVLGAEVVINPFEDMVPREIVKKTNTLEDAAAAARKKAAAKKKKGGKALLSFGGEEGDEPAIPTSKKPRFNTRLVVAAPVPQSNSPVANTAKPAPPKPAAKPPATTKTTPIDIDTLPDAPSPPPKKPPPTRSSRSPSSSPEPPSKSSSALAQTNAQIAALQASLRARSTAAASTPASKAPKKSLLSLQKAMLPPTSVVGRKRKRGKARATDTDDDDAAAAAALLRFQSKLTSAIYLPVADAPEPGEPVTPPQGTGSILDDDPEGNLCDLHFVPACASCGLYDRAERSQSPEASDRLWAHTLSFEKDRRGKDLTWKKKNEELSVIDPREKEKEILGARKERRKDDGRGAFRKGFGGAGGGAGAGGGGGREWDRRRDEVGPGGGGGSGSGSGSGGVGTGGGGHGGRR</sequence>
<evidence type="ECO:0000256" key="1">
    <source>
        <dbReference type="ARBA" id="ARBA00000971"/>
    </source>
</evidence>
<dbReference type="Gene3D" id="2.40.100.10">
    <property type="entry name" value="Cyclophilin-like"/>
    <property type="match status" value="1"/>
</dbReference>
<feature type="compositionally biased region" description="Basic and acidic residues" evidence="5">
    <location>
        <begin position="488"/>
        <end position="509"/>
    </location>
</feature>
<proteinExistence type="inferred from homology"/>
<feature type="compositionally biased region" description="Basic and acidic residues" evidence="5">
    <location>
        <begin position="530"/>
        <end position="539"/>
    </location>
</feature>
<keyword evidence="3" id="KW-0539">Nucleus</keyword>
<comment type="caution">
    <text evidence="7">The sequence shown here is derived from an EMBL/GenBank/DDBJ whole genome shotgun (WGS) entry which is preliminary data.</text>
</comment>
<keyword evidence="7" id="KW-0413">Isomerase</keyword>
<dbReference type="InterPro" id="IPR044666">
    <property type="entry name" value="Cyclophilin_A-like"/>
</dbReference>
<evidence type="ECO:0000256" key="5">
    <source>
        <dbReference type="SAM" id="MobiDB-lite"/>
    </source>
</evidence>
<dbReference type="GO" id="GO:0003755">
    <property type="term" value="F:peptidyl-prolyl cis-trans isomerase activity"/>
    <property type="evidence" value="ECO:0007669"/>
    <property type="project" value="UniProtKB-EC"/>
</dbReference>
<dbReference type="PANTHER" id="PTHR45625">
    <property type="entry name" value="PEPTIDYL-PROLYL CIS-TRANS ISOMERASE-RELATED"/>
    <property type="match status" value="1"/>
</dbReference>
<dbReference type="CDD" id="cd01925">
    <property type="entry name" value="cyclophilin_CeCYP16-like"/>
    <property type="match status" value="1"/>
</dbReference>
<dbReference type="EC" id="5.2.1.8" evidence="7"/>
<comment type="similarity">
    <text evidence="4">Belongs to the cyclophilin-type PPIase family. CWC27 subfamily.</text>
</comment>
<dbReference type="PANTHER" id="PTHR45625:SF6">
    <property type="entry name" value="SPLICEOSOME-ASSOCIATED PROTEIN CWC27 HOMOLOG"/>
    <property type="match status" value="1"/>
</dbReference>
<dbReference type="Proteomes" id="UP001447188">
    <property type="component" value="Unassembled WGS sequence"/>
</dbReference>
<gene>
    <name evidence="7" type="primary">CWC27</name>
    <name evidence="7" type="ORF">Q9L58_004817</name>
</gene>
<feature type="compositionally biased region" description="Low complexity" evidence="5">
    <location>
        <begin position="293"/>
        <end position="310"/>
    </location>
</feature>
<feature type="region of interest" description="Disordered" evidence="5">
    <location>
        <begin position="207"/>
        <end position="376"/>
    </location>
</feature>
<evidence type="ECO:0000259" key="6">
    <source>
        <dbReference type="PROSITE" id="PS50072"/>
    </source>
</evidence>
<evidence type="ECO:0000256" key="2">
    <source>
        <dbReference type="ARBA" id="ARBA00004123"/>
    </source>
</evidence>
<protein>
    <submittedName>
        <fullName evidence="7">Peptidyl-prolyl isomerase cwc27</fullName>
        <ecNumber evidence="7">5.2.1.8</ecNumber>
    </submittedName>
</protein>
<evidence type="ECO:0000256" key="3">
    <source>
        <dbReference type="ARBA" id="ARBA00023242"/>
    </source>
</evidence>
<dbReference type="InterPro" id="IPR002130">
    <property type="entry name" value="Cyclophilin-type_PPIase_dom"/>
</dbReference>
<dbReference type="InterPro" id="IPR020892">
    <property type="entry name" value="Cyclophilin-type_PPIase_CS"/>
</dbReference>
<feature type="domain" description="PPIase cyclophilin-type" evidence="6">
    <location>
        <begin position="22"/>
        <end position="169"/>
    </location>
</feature>
<comment type="subcellular location">
    <subcellularLocation>
        <location evidence="2">Nucleus</location>
    </subcellularLocation>
</comment>
<organism evidence="7 8">
    <name type="scientific">Discina gigas</name>
    <dbReference type="NCBI Taxonomy" id="1032678"/>
    <lineage>
        <taxon>Eukaryota</taxon>
        <taxon>Fungi</taxon>
        <taxon>Dikarya</taxon>
        <taxon>Ascomycota</taxon>
        <taxon>Pezizomycotina</taxon>
        <taxon>Pezizomycetes</taxon>
        <taxon>Pezizales</taxon>
        <taxon>Discinaceae</taxon>
        <taxon>Discina</taxon>
    </lineage>
</organism>
<dbReference type="EMBL" id="JBBBZM010000054">
    <property type="protein sequence ID" value="KAL0636253.1"/>
    <property type="molecule type" value="Genomic_DNA"/>
</dbReference>
<keyword evidence="8" id="KW-1185">Reference proteome</keyword>
<dbReference type="PROSITE" id="PS50072">
    <property type="entry name" value="CSA_PPIASE_2"/>
    <property type="match status" value="1"/>
</dbReference>
<feature type="compositionally biased region" description="Gly residues" evidence="5">
    <location>
        <begin position="540"/>
        <end position="567"/>
    </location>
</feature>
<dbReference type="PRINTS" id="PR00153">
    <property type="entry name" value="CSAPPISMRASE"/>
</dbReference>
<comment type="catalytic activity">
    <reaction evidence="1">
        <text>[protein]-peptidylproline (omega=180) = [protein]-peptidylproline (omega=0)</text>
        <dbReference type="Rhea" id="RHEA:16237"/>
        <dbReference type="Rhea" id="RHEA-COMP:10747"/>
        <dbReference type="Rhea" id="RHEA-COMP:10748"/>
        <dbReference type="ChEBI" id="CHEBI:83833"/>
        <dbReference type="ChEBI" id="CHEBI:83834"/>
        <dbReference type="EC" id="5.2.1.8"/>
    </reaction>
</comment>
<dbReference type="Pfam" id="PF00160">
    <property type="entry name" value="Pro_isomerase"/>
    <property type="match status" value="1"/>
</dbReference>
<evidence type="ECO:0000313" key="7">
    <source>
        <dbReference type="EMBL" id="KAL0636253.1"/>
    </source>
</evidence>
<evidence type="ECO:0000256" key="4">
    <source>
        <dbReference type="ARBA" id="ARBA00038509"/>
    </source>
</evidence>
<dbReference type="SUPFAM" id="SSF50891">
    <property type="entry name" value="Cyclophilin-like"/>
    <property type="match status" value="1"/>
</dbReference>
<feature type="region of interest" description="Disordered" evidence="5">
    <location>
        <begin position="488"/>
        <end position="567"/>
    </location>
</feature>
<dbReference type="InterPro" id="IPR029000">
    <property type="entry name" value="Cyclophilin-like_dom_sf"/>
</dbReference>
<feature type="compositionally biased region" description="Pro residues" evidence="5">
    <location>
        <begin position="281"/>
        <end position="292"/>
    </location>
</feature>
<reference evidence="7 8" key="1">
    <citation type="submission" date="2024-02" db="EMBL/GenBank/DDBJ databases">
        <title>Discinaceae phylogenomics.</title>
        <authorList>
            <person name="Dirks A.C."/>
            <person name="James T.Y."/>
        </authorList>
    </citation>
    <scope>NUCLEOTIDE SEQUENCE [LARGE SCALE GENOMIC DNA]</scope>
    <source>
        <strain evidence="7 8">ACD0624</strain>
    </source>
</reference>
<dbReference type="PROSITE" id="PS00170">
    <property type="entry name" value="CSA_PPIASE_1"/>
    <property type="match status" value="1"/>
</dbReference>
<accession>A0ABR3GJZ2</accession>
<evidence type="ECO:0000313" key="8">
    <source>
        <dbReference type="Proteomes" id="UP001447188"/>
    </source>
</evidence>
<name>A0ABR3GJZ2_9PEZI</name>